<gene>
    <name evidence="1" type="ORF">HHUSO_G16405</name>
</gene>
<sequence length="384" mass="44525">MDCVIEHNNFQLALEVLHQVIEMTDSSLKPLVDICKPLLELALGEQQSKEQKFMADEFLKLQDELEQISKMASKVKKQIEISGVYLKYSPIEENLRDAIRNVKEIQSYKPVKQSMIEEFLDEYPDALDIEDNLKNLYKGVMEKSILDIKKTSPRDIDEGCACIYRLLCKGIYALMNHKVYTKQTEEDLKATMDEWSKKAADILRKMREEINAYLNDFPNQAKADVENVCLEKGRAVSEDILKMLIEKYGWVNWSVRAFNPSTNFVLISSGEFHVIKGEGHFRHKYHNTIIVVSYNINPQSLVKSQIHQLIKRQIKKASIEEAAESVRRSLPHCVVHIIKGNKTCAAHSFPVEYHYEGIHKKRFKCWSVFVHSEYALQEDCRPLQ</sequence>
<dbReference type="Proteomes" id="UP001369086">
    <property type="component" value="Unassembled WGS sequence"/>
</dbReference>
<evidence type="ECO:0000313" key="1">
    <source>
        <dbReference type="EMBL" id="KAK6481884.1"/>
    </source>
</evidence>
<dbReference type="PANTHER" id="PTHR40472:SF9">
    <property type="entry name" value="RAPUNZEL 4"/>
    <property type="match status" value="1"/>
</dbReference>
<dbReference type="EMBL" id="JAHFZB010000014">
    <property type="protein sequence ID" value="KAK6481884.1"/>
    <property type="molecule type" value="Genomic_DNA"/>
</dbReference>
<comment type="caution">
    <text evidence="1">The sequence shown here is derived from an EMBL/GenBank/DDBJ whole genome shotgun (WGS) entry which is preliminary data.</text>
</comment>
<dbReference type="PANTHER" id="PTHR40472">
    <property type="entry name" value="RICIN B-TYPE LECTIN DOMAIN-CONTAINING PROTEIN"/>
    <property type="match status" value="1"/>
</dbReference>
<evidence type="ECO:0000313" key="2">
    <source>
        <dbReference type="Proteomes" id="UP001369086"/>
    </source>
</evidence>
<name>A0ABR0ZAP6_HUSHU</name>
<reference evidence="1 2" key="1">
    <citation type="submission" date="2021-05" db="EMBL/GenBank/DDBJ databases">
        <authorList>
            <person name="Zahm M."/>
            <person name="Klopp C."/>
            <person name="Cabau C."/>
            <person name="Kuhl H."/>
            <person name="Suciu R."/>
            <person name="Ciorpac M."/>
            <person name="Holostenco D."/>
            <person name="Gessner J."/>
            <person name="Wuertz S."/>
            <person name="Hohne C."/>
            <person name="Stock M."/>
            <person name="Gislard M."/>
            <person name="Lluch J."/>
            <person name="Milhes M."/>
            <person name="Lampietro C."/>
            <person name="Lopez Roques C."/>
            <person name="Donnadieu C."/>
            <person name="Du K."/>
            <person name="Schartl M."/>
            <person name="Guiguen Y."/>
        </authorList>
    </citation>
    <scope>NUCLEOTIDE SEQUENCE [LARGE SCALE GENOMIC DNA]</scope>
    <source>
        <strain evidence="1">Hh-F2</strain>
        <tissue evidence="1">Blood</tissue>
    </source>
</reference>
<accession>A0ABR0ZAP6</accession>
<dbReference type="InterPro" id="IPR039051">
    <property type="entry name" value="SE-CTX-like"/>
</dbReference>
<keyword evidence="2" id="KW-1185">Reference proteome</keyword>
<organism evidence="1 2">
    <name type="scientific">Huso huso</name>
    <name type="common">Beluga</name>
    <name type="synonym">Acipenser huso</name>
    <dbReference type="NCBI Taxonomy" id="61971"/>
    <lineage>
        <taxon>Eukaryota</taxon>
        <taxon>Metazoa</taxon>
        <taxon>Chordata</taxon>
        <taxon>Craniata</taxon>
        <taxon>Vertebrata</taxon>
        <taxon>Euteleostomi</taxon>
        <taxon>Actinopterygii</taxon>
        <taxon>Chondrostei</taxon>
        <taxon>Acipenseriformes</taxon>
        <taxon>Acipenseridae</taxon>
        <taxon>Huso</taxon>
    </lineage>
</organism>
<protein>
    <submittedName>
        <fullName evidence="1">Uncharacterized protein</fullName>
    </submittedName>
</protein>
<proteinExistence type="predicted"/>